<sequence length="94" mass="9946">MSVFDKFLAGFSFRGSTPDYAPGDALEVMVTDVEDDGGVGDGTAIARIGDSTLRIEGAPADAVNTRVVVDVDSWDETEHRGVGTYRETVGESAF</sequence>
<dbReference type="Pfam" id="PF24353">
    <property type="entry name" value="DUF7513"/>
    <property type="match status" value="1"/>
</dbReference>
<proteinExistence type="predicted"/>
<protein>
    <recommendedName>
        <fullName evidence="1">DUF7513 domain-containing protein</fullName>
    </recommendedName>
</protein>
<dbReference type="Proteomes" id="UP000011523">
    <property type="component" value="Unassembled WGS sequence"/>
</dbReference>
<accession>M0DPN9</accession>
<name>M0DPN9_9EURY</name>
<feature type="domain" description="DUF7513" evidence="1">
    <location>
        <begin position="1"/>
        <end position="87"/>
    </location>
</feature>
<gene>
    <name evidence="2" type="ORF">C472_10604</name>
</gene>
<dbReference type="PATRIC" id="fig|1227485.3.peg.2071"/>
<organism evidence="2 3">
    <name type="scientific">Halorubrum tebenquichense DSM 14210</name>
    <dbReference type="NCBI Taxonomy" id="1227485"/>
    <lineage>
        <taxon>Archaea</taxon>
        <taxon>Methanobacteriati</taxon>
        <taxon>Methanobacteriota</taxon>
        <taxon>Stenosarchaea group</taxon>
        <taxon>Halobacteria</taxon>
        <taxon>Halobacteriales</taxon>
        <taxon>Haloferacaceae</taxon>
        <taxon>Halorubrum</taxon>
    </lineage>
</organism>
<dbReference type="AlphaFoldDB" id="M0DPN9"/>
<dbReference type="EMBL" id="AOJD01000053">
    <property type="protein sequence ID" value="ELZ36657.1"/>
    <property type="molecule type" value="Genomic_DNA"/>
</dbReference>
<comment type="caution">
    <text evidence="2">The sequence shown here is derived from an EMBL/GenBank/DDBJ whole genome shotgun (WGS) entry which is preliminary data.</text>
</comment>
<dbReference type="OrthoDB" id="198699at2157"/>
<reference evidence="2 3" key="1">
    <citation type="journal article" date="2014" name="PLoS Genet.">
        <title>Phylogenetically driven sequencing of extremely halophilic archaea reveals strategies for static and dynamic osmo-response.</title>
        <authorList>
            <person name="Becker E.A."/>
            <person name="Seitzer P.M."/>
            <person name="Tritt A."/>
            <person name="Larsen D."/>
            <person name="Krusor M."/>
            <person name="Yao A.I."/>
            <person name="Wu D."/>
            <person name="Madern D."/>
            <person name="Eisen J.A."/>
            <person name="Darling A.E."/>
            <person name="Facciotti M.T."/>
        </authorList>
    </citation>
    <scope>NUCLEOTIDE SEQUENCE [LARGE SCALE GENOMIC DNA]</scope>
    <source>
        <strain evidence="2 3">DSM 14210</strain>
    </source>
</reference>
<dbReference type="InterPro" id="IPR055935">
    <property type="entry name" value="DUF7513"/>
</dbReference>
<evidence type="ECO:0000259" key="1">
    <source>
        <dbReference type="Pfam" id="PF24353"/>
    </source>
</evidence>
<evidence type="ECO:0000313" key="2">
    <source>
        <dbReference type="EMBL" id="ELZ36657.1"/>
    </source>
</evidence>
<dbReference type="RefSeq" id="WP_006629779.1">
    <property type="nucleotide sequence ID" value="NZ_AOJD01000053.1"/>
</dbReference>
<keyword evidence="3" id="KW-1185">Reference proteome</keyword>
<evidence type="ECO:0000313" key="3">
    <source>
        <dbReference type="Proteomes" id="UP000011523"/>
    </source>
</evidence>